<dbReference type="KEGG" id="mng:MNEG_9578"/>
<evidence type="ECO:0000313" key="3">
    <source>
        <dbReference type="EMBL" id="KIY98385.1"/>
    </source>
</evidence>
<feature type="compositionally biased region" description="Basic and acidic residues" evidence="2">
    <location>
        <begin position="274"/>
        <end position="287"/>
    </location>
</feature>
<dbReference type="AlphaFoldDB" id="A0A0D2MVM6"/>
<dbReference type="EMBL" id="KK102203">
    <property type="protein sequence ID" value="KIY98385.1"/>
    <property type="molecule type" value="Genomic_DNA"/>
</dbReference>
<dbReference type="Proteomes" id="UP000054498">
    <property type="component" value="Unassembled WGS sequence"/>
</dbReference>
<keyword evidence="1" id="KW-0175">Coiled coil</keyword>
<keyword evidence="4" id="KW-1185">Reference proteome</keyword>
<feature type="region of interest" description="Disordered" evidence="2">
    <location>
        <begin position="588"/>
        <end position="640"/>
    </location>
</feature>
<accession>A0A0D2MVM6</accession>
<feature type="coiled-coil region" evidence="1">
    <location>
        <begin position="453"/>
        <end position="483"/>
    </location>
</feature>
<reference evidence="3 4" key="1">
    <citation type="journal article" date="2013" name="BMC Genomics">
        <title>Reconstruction of the lipid metabolism for the microalga Monoraphidium neglectum from its genome sequence reveals characteristics suitable for biofuel production.</title>
        <authorList>
            <person name="Bogen C."/>
            <person name="Al-Dilaimi A."/>
            <person name="Albersmeier A."/>
            <person name="Wichmann J."/>
            <person name="Grundmann M."/>
            <person name="Rupp O."/>
            <person name="Lauersen K.J."/>
            <person name="Blifernez-Klassen O."/>
            <person name="Kalinowski J."/>
            <person name="Goesmann A."/>
            <person name="Mussgnug J.H."/>
            <person name="Kruse O."/>
        </authorList>
    </citation>
    <scope>NUCLEOTIDE SEQUENCE [LARGE SCALE GENOMIC DNA]</scope>
    <source>
        <strain evidence="3 4">SAG 48.87</strain>
    </source>
</reference>
<feature type="compositionally biased region" description="Basic and acidic residues" evidence="2">
    <location>
        <begin position="340"/>
        <end position="357"/>
    </location>
</feature>
<feature type="compositionally biased region" description="Low complexity" evidence="2">
    <location>
        <begin position="257"/>
        <end position="270"/>
    </location>
</feature>
<sequence>MGLHISELQQPNLMQITELNAACNEAQGERDSLAEQLADARAATAEASSTANQLQEALAQAARAAEANDAELKAQEDALEAKRAELEAAQAKGAEARATMAALLGLLAAKEAQLAQACAAQQQSAAEVEALRASLVEVQEGRRQLVLVAAMLHKELATYKQVLAAAKQKIEGLKILLRRAAAQGAAQEFVHGIIGNVVETMNARELQAATAASQALEATLGEATTQLEQLGLEKAELKEELGGVKEALRTAKGQANAMRQQQHLAQGQAQERATTAEKRANKAEGDLRSSQQREQGLRQELGAKDKALKEQAIKISRLESQMEGLQADADKWNRAQAQRVEQREAERGERLESEKEKRRLQKQVAQLRGTVGSGDKASQDALDALVAASNKLQKELDAAKARSERLQERIKAAEAAAAAAAAAAEPQPGMHANAVKHAKAQVAARDEQLATLAEEHRQQVEANAAQKRQLEAKEREIEKLLAGGAEAAACKALKKEISQQQGRELALLADMRKLKKDLATRLPQHLLHEAASVVPRVLQHTLTPLQLQLCQACKELSEVRISEEEAEQLQGPWKDMVLSRHQAAAAAAVAAAQQQKQQQQQQQRAAPRMSRDSADGGGADQAPAAAGPAPAKAGRGAGASSGISGVRGAAAAAEVLKQGVDAAVRLALCSLDQEAAEAMGRSGGAAAAVGVGASGSGAAARQ</sequence>
<feature type="coiled-coil region" evidence="1">
    <location>
        <begin position="149"/>
        <end position="183"/>
    </location>
</feature>
<name>A0A0D2MVM6_9CHLO</name>
<feature type="coiled-coil region" evidence="1">
    <location>
        <begin position="16"/>
        <end position="99"/>
    </location>
</feature>
<proteinExistence type="predicted"/>
<evidence type="ECO:0000256" key="1">
    <source>
        <dbReference type="SAM" id="Coils"/>
    </source>
</evidence>
<dbReference type="GeneID" id="25742453"/>
<evidence type="ECO:0000313" key="4">
    <source>
        <dbReference type="Proteomes" id="UP000054498"/>
    </source>
</evidence>
<dbReference type="RefSeq" id="XP_013897405.1">
    <property type="nucleotide sequence ID" value="XM_014041951.1"/>
</dbReference>
<gene>
    <name evidence="3" type="ORF">MNEG_9578</name>
</gene>
<feature type="compositionally biased region" description="Low complexity" evidence="2">
    <location>
        <begin position="588"/>
        <end position="606"/>
    </location>
</feature>
<feature type="compositionally biased region" description="Low complexity" evidence="2">
    <location>
        <begin position="620"/>
        <end position="640"/>
    </location>
</feature>
<protein>
    <submittedName>
        <fullName evidence="3">Uncharacterized protein</fullName>
    </submittedName>
</protein>
<evidence type="ECO:0000256" key="2">
    <source>
        <dbReference type="SAM" id="MobiDB-lite"/>
    </source>
</evidence>
<feature type="region of interest" description="Disordered" evidence="2">
    <location>
        <begin position="252"/>
        <end position="303"/>
    </location>
</feature>
<feature type="region of interest" description="Disordered" evidence="2">
    <location>
        <begin position="336"/>
        <end position="376"/>
    </location>
</feature>
<organism evidence="3 4">
    <name type="scientific">Monoraphidium neglectum</name>
    <dbReference type="NCBI Taxonomy" id="145388"/>
    <lineage>
        <taxon>Eukaryota</taxon>
        <taxon>Viridiplantae</taxon>
        <taxon>Chlorophyta</taxon>
        <taxon>core chlorophytes</taxon>
        <taxon>Chlorophyceae</taxon>
        <taxon>CS clade</taxon>
        <taxon>Sphaeropleales</taxon>
        <taxon>Selenastraceae</taxon>
        <taxon>Monoraphidium</taxon>
    </lineage>
</organism>
<feature type="region of interest" description="Disordered" evidence="2">
    <location>
        <begin position="681"/>
        <end position="702"/>
    </location>
</feature>